<reference evidence="1 2" key="1">
    <citation type="submission" date="2016-03" db="EMBL/GenBank/DDBJ databases">
        <title>Photobacterium proteolyticum sp. nov. a protease producing bacterium isolated from ocean sediments of Laizhou Bay.</title>
        <authorList>
            <person name="Li Y."/>
        </authorList>
    </citation>
    <scope>NUCLEOTIDE SEQUENCE [LARGE SCALE GENOMIC DNA]</scope>
    <source>
        <strain evidence="1 2">R-40508</strain>
    </source>
</reference>
<evidence type="ECO:0000313" key="2">
    <source>
        <dbReference type="Proteomes" id="UP000078503"/>
    </source>
</evidence>
<evidence type="ECO:0000313" key="1">
    <source>
        <dbReference type="EMBL" id="OAN10865.1"/>
    </source>
</evidence>
<keyword evidence="2" id="KW-1185">Reference proteome</keyword>
<dbReference type="Proteomes" id="UP000078503">
    <property type="component" value="Unassembled WGS sequence"/>
</dbReference>
<organism evidence="1 2">
    <name type="scientific">Photobacterium jeanii</name>
    <dbReference type="NCBI Taxonomy" id="858640"/>
    <lineage>
        <taxon>Bacteria</taxon>
        <taxon>Pseudomonadati</taxon>
        <taxon>Pseudomonadota</taxon>
        <taxon>Gammaproteobacteria</taxon>
        <taxon>Vibrionales</taxon>
        <taxon>Vibrionaceae</taxon>
        <taxon>Photobacterium</taxon>
    </lineage>
</organism>
<dbReference type="AlphaFoldDB" id="A0A178K1P1"/>
<sequence length="260" mass="29910">MIRSITFILLLSVCFNVAFAGKKDKKIMTGIRLSSLNSGYHSSSDSWQQFLSCWLKKQDELSSDFNFIKLNNVPDEDKIPANHIEQWKYVAVAIPKSLSDFYRAYFSLGGEFLSISDKEEVGIYSPDEVLHLRDFDPELLASYQLFPIESEDEQYYRYGIAQDGSDGRYSYVKEAIVLGKYGYSSYELILMYPSSRTEDGEVEVAILSHAYEYRTPSFAEMMRQLSMLFLSDPELLPPYSQQVLKGTCADIIKPKDAWWE</sequence>
<dbReference type="EMBL" id="LVHF01000033">
    <property type="protein sequence ID" value="OAN10865.1"/>
    <property type="molecule type" value="Genomic_DNA"/>
</dbReference>
<protein>
    <submittedName>
        <fullName evidence="1">Uncharacterized protein</fullName>
    </submittedName>
</protein>
<comment type="caution">
    <text evidence="1">The sequence shown here is derived from an EMBL/GenBank/DDBJ whole genome shotgun (WGS) entry which is preliminary data.</text>
</comment>
<dbReference type="STRING" id="858640.A3K86_17890"/>
<proteinExistence type="predicted"/>
<name>A0A178K1P1_9GAMM</name>
<gene>
    <name evidence="1" type="ORF">A3K86_17890</name>
</gene>
<accession>A0A178K1P1</accession>